<evidence type="ECO:0000313" key="1">
    <source>
        <dbReference type="EMBL" id="THH30916.1"/>
    </source>
</evidence>
<organism evidence="1 2">
    <name type="scientific">Antrodiella citrinella</name>
    <dbReference type="NCBI Taxonomy" id="2447956"/>
    <lineage>
        <taxon>Eukaryota</taxon>
        <taxon>Fungi</taxon>
        <taxon>Dikarya</taxon>
        <taxon>Basidiomycota</taxon>
        <taxon>Agaricomycotina</taxon>
        <taxon>Agaricomycetes</taxon>
        <taxon>Polyporales</taxon>
        <taxon>Steccherinaceae</taxon>
        <taxon>Antrodiella</taxon>
    </lineage>
</organism>
<gene>
    <name evidence="1" type="ORF">EUX98_g3280</name>
</gene>
<sequence length="234" mass="26568">MTRVTRLRIHSRNWDAYLGDGYFRAHGRSLVHLTLDGVQLDSFTTFTYTIAAFPKLESLSLLYVRWAARLGPARREDWADGRALNLKTLRMGWVFSTTGKLKEIVEWLRRGRTSPLSIERLALGATYPSDGDLLTVLPLLAPTLLHVEIFQRIHDIRGLLVQALDATLADPHFVRLKSVTVTGITYDSDLLNAAHYDAQVEEQLPLLARRDGIEVSIKMAYQDPRWFEIPPVTS</sequence>
<accession>A0A4S4MWZ8</accession>
<comment type="caution">
    <text evidence="1">The sequence shown here is derived from an EMBL/GenBank/DDBJ whole genome shotgun (WGS) entry which is preliminary data.</text>
</comment>
<dbReference type="EMBL" id="SGPM01000064">
    <property type="protein sequence ID" value="THH30916.1"/>
    <property type="molecule type" value="Genomic_DNA"/>
</dbReference>
<evidence type="ECO:0000313" key="2">
    <source>
        <dbReference type="Proteomes" id="UP000308730"/>
    </source>
</evidence>
<protein>
    <recommendedName>
        <fullName evidence="3">F-box domain-containing protein</fullName>
    </recommendedName>
</protein>
<proteinExistence type="predicted"/>
<dbReference type="AlphaFoldDB" id="A0A4S4MWZ8"/>
<name>A0A4S4MWZ8_9APHY</name>
<keyword evidence="2" id="KW-1185">Reference proteome</keyword>
<dbReference type="Proteomes" id="UP000308730">
    <property type="component" value="Unassembled WGS sequence"/>
</dbReference>
<reference evidence="1 2" key="1">
    <citation type="submission" date="2019-02" db="EMBL/GenBank/DDBJ databases">
        <title>Genome sequencing of the rare red list fungi Antrodiella citrinella (Flaviporus citrinellus).</title>
        <authorList>
            <person name="Buettner E."/>
            <person name="Kellner H."/>
        </authorList>
    </citation>
    <scope>NUCLEOTIDE SEQUENCE [LARGE SCALE GENOMIC DNA]</scope>
    <source>
        <strain evidence="1 2">DSM 108506</strain>
    </source>
</reference>
<evidence type="ECO:0008006" key="3">
    <source>
        <dbReference type="Google" id="ProtNLM"/>
    </source>
</evidence>